<dbReference type="EMBL" id="JAGIOD010000001">
    <property type="protein sequence ID" value="MBP2381673.1"/>
    <property type="molecule type" value="Genomic_DNA"/>
</dbReference>
<dbReference type="RefSeq" id="WP_209901009.1">
    <property type="nucleotide sequence ID" value="NZ_BAAAJW010000002.1"/>
</dbReference>
<organism evidence="11 12">
    <name type="scientific">Brachybacterium sacelli</name>
    <dbReference type="NCBI Taxonomy" id="173364"/>
    <lineage>
        <taxon>Bacteria</taxon>
        <taxon>Bacillati</taxon>
        <taxon>Actinomycetota</taxon>
        <taxon>Actinomycetes</taxon>
        <taxon>Micrococcales</taxon>
        <taxon>Dermabacteraceae</taxon>
        <taxon>Brachybacterium</taxon>
    </lineage>
</organism>
<evidence type="ECO:0000256" key="1">
    <source>
        <dbReference type="ARBA" id="ARBA00004651"/>
    </source>
</evidence>
<dbReference type="InterPro" id="IPR011701">
    <property type="entry name" value="MFS"/>
</dbReference>
<evidence type="ECO:0000256" key="3">
    <source>
        <dbReference type="ARBA" id="ARBA00022448"/>
    </source>
</evidence>
<proteinExistence type="inferred from homology"/>
<evidence type="ECO:0000256" key="4">
    <source>
        <dbReference type="ARBA" id="ARBA00022475"/>
    </source>
</evidence>
<dbReference type="SUPFAM" id="SSF103473">
    <property type="entry name" value="MFS general substrate transporter"/>
    <property type="match status" value="1"/>
</dbReference>
<keyword evidence="6 9" id="KW-0812">Transmembrane</keyword>
<dbReference type="Proteomes" id="UP001519290">
    <property type="component" value="Unassembled WGS sequence"/>
</dbReference>
<dbReference type="PROSITE" id="PS50850">
    <property type="entry name" value="MFS"/>
    <property type="match status" value="1"/>
</dbReference>
<accession>A0ABS4WZN5</accession>
<evidence type="ECO:0000256" key="2">
    <source>
        <dbReference type="ARBA" id="ARBA00006523"/>
    </source>
</evidence>
<sequence length="385" mass="39477">MTLRVLIPSTALLWGLQFAFLNPALALVLTTLYDASTTELGWALALYNASALIATTLIPAHADRTGRYLRPMLVSAVLTILLSALLALAASLPLAIAALVVLGGPAGVGSTMLFAHLRHSGADSTQIINTRALFSVAWVAGPPIATFLIGAFGERAALLAIALTAVGSFVATALLQSHGARAAPENTSDEEPDPGPLPGRAGVAIIVIGFVLLQAANASAMSFMTVYVTQSLGLDVVWAGIALGVAAGLEVPALFVLGRLSRRFSAQGLIITGCTLGVGYYVLLAMVETPVGLIGIQVLNAWCFATIAGTGLTLFQQIIVRPGLSTSLYMNARRVGAILSGGVIALGSMTAFGQAGIYLVCAALTAGGIVAIVMAHHRSPRTVVG</sequence>
<evidence type="ECO:0000256" key="5">
    <source>
        <dbReference type="ARBA" id="ARBA00022597"/>
    </source>
</evidence>
<feature type="transmembrane region" description="Helical" evidence="9">
    <location>
        <begin position="269"/>
        <end position="287"/>
    </location>
</feature>
<feature type="transmembrane region" description="Helical" evidence="9">
    <location>
        <begin position="156"/>
        <end position="176"/>
    </location>
</feature>
<gene>
    <name evidence="11" type="ORF">JOF43_001630</name>
</gene>
<evidence type="ECO:0000259" key="10">
    <source>
        <dbReference type="PROSITE" id="PS50850"/>
    </source>
</evidence>
<comment type="similarity">
    <text evidence="2">Belongs to the major facilitator superfamily. Set transporter family.</text>
</comment>
<feature type="transmembrane region" description="Helical" evidence="9">
    <location>
        <begin position="42"/>
        <end position="60"/>
    </location>
</feature>
<name>A0ABS4WZN5_9MICO</name>
<feature type="transmembrane region" description="Helical" evidence="9">
    <location>
        <begin position="293"/>
        <end position="315"/>
    </location>
</feature>
<keyword evidence="12" id="KW-1185">Reference proteome</keyword>
<feature type="transmembrane region" description="Helical" evidence="9">
    <location>
        <begin position="197"/>
        <end position="216"/>
    </location>
</feature>
<dbReference type="InterPro" id="IPR020846">
    <property type="entry name" value="MFS_dom"/>
</dbReference>
<feature type="transmembrane region" description="Helical" evidence="9">
    <location>
        <begin position="129"/>
        <end position="150"/>
    </location>
</feature>
<evidence type="ECO:0000256" key="7">
    <source>
        <dbReference type="ARBA" id="ARBA00022989"/>
    </source>
</evidence>
<dbReference type="InterPro" id="IPR036259">
    <property type="entry name" value="MFS_trans_sf"/>
</dbReference>
<feature type="domain" description="Major facilitator superfamily (MFS) profile" evidence="10">
    <location>
        <begin position="3"/>
        <end position="380"/>
    </location>
</feature>
<keyword evidence="8 9" id="KW-0472">Membrane</keyword>
<comment type="caution">
    <text evidence="11">The sequence shown here is derived from an EMBL/GenBank/DDBJ whole genome shotgun (WGS) entry which is preliminary data.</text>
</comment>
<feature type="transmembrane region" description="Helical" evidence="9">
    <location>
        <begin position="72"/>
        <end position="90"/>
    </location>
</feature>
<feature type="transmembrane region" description="Helical" evidence="9">
    <location>
        <begin position="335"/>
        <end position="351"/>
    </location>
</feature>
<reference evidence="11 12" key="1">
    <citation type="submission" date="2021-03" db="EMBL/GenBank/DDBJ databases">
        <title>Sequencing the genomes of 1000 actinobacteria strains.</title>
        <authorList>
            <person name="Klenk H.-P."/>
        </authorList>
    </citation>
    <scope>NUCLEOTIDE SEQUENCE [LARGE SCALE GENOMIC DNA]</scope>
    <source>
        <strain evidence="11 12">DSM 14566</strain>
    </source>
</reference>
<evidence type="ECO:0000256" key="6">
    <source>
        <dbReference type="ARBA" id="ARBA00022692"/>
    </source>
</evidence>
<dbReference type="Pfam" id="PF07690">
    <property type="entry name" value="MFS_1"/>
    <property type="match status" value="1"/>
</dbReference>
<dbReference type="PANTHER" id="PTHR23535:SF2">
    <property type="entry name" value="SUGAR EFFLUX TRANSPORTER A-RELATED"/>
    <property type="match status" value="1"/>
</dbReference>
<feature type="transmembrane region" description="Helical" evidence="9">
    <location>
        <begin position="96"/>
        <end position="117"/>
    </location>
</feature>
<dbReference type="PANTHER" id="PTHR23535">
    <property type="entry name" value="SUGAR EFFLUX TRANSPORTER A-RELATED"/>
    <property type="match status" value="1"/>
</dbReference>
<keyword evidence="7 9" id="KW-1133">Transmembrane helix</keyword>
<keyword evidence="4" id="KW-1003">Cell membrane</keyword>
<evidence type="ECO:0000256" key="8">
    <source>
        <dbReference type="ARBA" id="ARBA00023136"/>
    </source>
</evidence>
<keyword evidence="5" id="KW-0762">Sugar transport</keyword>
<feature type="transmembrane region" description="Helical" evidence="9">
    <location>
        <begin position="236"/>
        <end position="257"/>
    </location>
</feature>
<dbReference type="Gene3D" id="1.20.1250.20">
    <property type="entry name" value="MFS general substrate transporter like domains"/>
    <property type="match status" value="1"/>
</dbReference>
<feature type="transmembrane region" description="Helical" evidence="9">
    <location>
        <begin position="357"/>
        <end position="375"/>
    </location>
</feature>
<protein>
    <submittedName>
        <fullName evidence="11">SET family sugar efflux transporter-like MFS transporter</fullName>
    </submittedName>
</protein>
<evidence type="ECO:0000313" key="11">
    <source>
        <dbReference type="EMBL" id="MBP2381673.1"/>
    </source>
</evidence>
<comment type="subcellular location">
    <subcellularLocation>
        <location evidence="1">Cell membrane</location>
        <topology evidence="1">Multi-pass membrane protein</topology>
    </subcellularLocation>
</comment>
<evidence type="ECO:0000256" key="9">
    <source>
        <dbReference type="SAM" id="Phobius"/>
    </source>
</evidence>
<keyword evidence="3" id="KW-0813">Transport</keyword>
<evidence type="ECO:0000313" key="12">
    <source>
        <dbReference type="Proteomes" id="UP001519290"/>
    </source>
</evidence>